<evidence type="ECO:0000256" key="6">
    <source>
        <dbReference type="ARBA" id="ARBA00022679"/>
    </source>
</evidence>
<protein>
    <recommendedName>
        <fullName evidence="4 10">4-alpha-glucanotransferase</fullName>
        <ecNumber evidence="3 10">2.4.1.25</ecNumber>
    </recommendedName>
    <alternativeName>
        <fullName evidence="8 10">Amylomaltase</fullName>
    </alternativeName>
    <alternativeName>
        <fullName evidence="9 10">Disproportionating enzyme</fullName>
    </alternativeName>
</protein>
<dbReference type="PANTHER" id="PTHR32438:SF5">
    <property type="entry name" value="4-ALPHA-GLUCANOTRANSFERASE DPE1, CHLOROPLASTIC_AMYLOPLASTIC"/>
    <property type="match status" value="1"/>
</dbReference>
<evidence type="ECO:0000313" key="11">
    <source>
        <dbReference type="EMBL" id="ASK68498.1"/>
    </source>
</evidence>
<dbReference type="InterPro" id="IPR003385">
    <property type="entry name" value="Glyco_hydro_77"/>
</dbReference>
<name>A0A220UJY7_9GAMM</name>
<evidence type="ECO:0000256" key="9">
    <source>
        <dbReference type="ARBA" id="ARBA00031501"/>
    </source>
</evidence>
<evidence type="ECO:0000256" key="10">
    <source>
        <dbReference type="RuleBase" id="RU361207"/>
    </source>
</evidence>
<keyword evidence="7 10" id="KW-0119">Carbohydrate metabolism</keyword>
<evidence type="ECO:0000256" key="7">
    <source>
        <dbReference type="ARBA" id="ARBA00023277"/>
    </source>
</evidence>
<dbReference type="KEGG" id="sbj:CF168_06225"/>
<evidence type="ECO:0000256" key="1">
    <source>
        <dbReference type="ARBA" id="ARBA00000439"/>
    </source>
</evidence>
<dbReference type="RefSeq" id="WP_089067325.1">
    <property type="nucleotide sequence ID" value="NZ_CP022358.1"/>
</dbReference>
<keyword evidence="12" id="KW-1185">Reference proteome</keyword>
<comment type="similarity">
    <text evidence="2 10">Belongs to the disproportionating enzyme family.</text>
</comment>
<sequence>MGLEKLLYLRGVGADFTDCFGQYIRIPEADRQGILTCMLQEKNTQACEAKDEPLTSLPSGDELDAQVYQLDAQHWTQVLPAFHWCYVDEPWVCLYLPQSYRGDLLLTFTCEQGERVILEVPFSALKPIGDYRIQAQELAQFGNSPFANECQFLQYRLDLLGHEFHCRDAGDAAEQDSKAEPRRSWENVSAALNTSNNKDNLSDLSCLGLGYHTLSVSLLGLADAQQGFASASTSAASNSSASISAASKATEFHGTFMVAPRTAYQGVMSAVAQGKRHKPWGVSLQLYSLRSESQWGMGDFGDLEQLIGLVAEYGADFIQLNPLHALDIAAPEHPSPYSPCDRRRLNPLYIHLPSVPEFEPLKTEFAAKEWQETIALLNAENWLDYPKVSELKYRAFARLYTVFCEHHLQPNTPRAQRFEDFVAEQGAPLREFAQAESLRSPRAIAQDEGFYLYLQFVAEDQLQLCQLKAKEAGMGIGLIRDLAVGAALQGVEVQANSQQFCLNASIGAPPDPFAPQGQNWGLTPLDPVKLKQHQYRHFIELTRANMTHCGALRIDHVMGLLRLWWWPLDKRLGHGAYVYYPVETLLAILCLESQRARCVVIGEDLGLVPPDIIHRLYQAGVYSNELFYFCKDHQGFKPPSHYKFQSLMMLANHDVPTLVAWWTGSDLHLRRQLELLNTDEQLGEALAGREQEKHQLAQCLISQGLLPETDIQQIDIEDLLTAWMPFGASGNSALYSVQWCDLLGDRHAVNIPGTWLEYPNWQRRLPISLSEAAARPALAERLQRIAAARHLPETAAHTDTL</sequence>
<gene>
    <name evidence="11" type="primary">malQ</name>
    <name evidence="11" type="ORF">CF168_06225</name>
</gene>
<dbReference type="NCBIfam" id="TIGR00217">
    <property type="entry name" value="malQ"/>
    <property type="match status" value="1"/>
</dbReference>
<dbReference type="GO" id="GO:0004134">
    <property type="term" value="F:4-alpha-glucanotransferase activity"/>
    <property type="evidence" value="ECO:0007669"/>
    <property type="project" value="UniProtKB-EC"/>
</dbReference>
<evidence type="ECO:0000256" key="3">
    <source>
        <dbReference type="ARBA" id="ARBA00012560"/>
    </source>
</evidence>
<keyword evidence="6 10" id="KW-0808">Transferase</keyword>
<dbReference type="GO" id="GO:0005975">
    <property type="term" value="P:carbohydrate metabolic process"/>
    <property type="evidence" value="ECO:0007669"/>
    <property type="project" value="InterPro"/>
</dbReference>
<dbReference type="Gene3D" id="3.20.20.80">
    <property type="entry name" value="Glycosidases"/>
    <property type="match status" value="1"/>
</dbReference>
<evidence type="ECO:0000313" key="12">
    <source>
        <dbReference type="Proteomes" id="UP000198367"/>
    </source>
</evidence>
<dbReference type="Pfam" id="PF02446">
    <property type="entry name" value="Glyco_hydro_77"/>
    <property type="match status" value="2"/>
</dbReference>
<reference evidence="11 12" key="1">
    <citation type="submission" date="2017-07" db="EMBL/GenBank/DDBJ databases">
        <title>Phenotypical and genomic characterization of a clinical isolate of Shewanella bicestrii sp. nov. producing an extended-spectrum beta-lactamase and a new oxacillinase variant.</title>
        <authorList>
            <person name="Jousset A.B."/>
            <person name="Bonnin R.A."/>
            <person name="Girlich D."/>
            <person name="Dabos L."/>
            <person name="Potron A."/>
            <person name="Dortet L."/>
            <person name="Glaser P."/>
            <person name="Naas T."/>
        </authorList>
    </citation>
    <scope>NUCLEOTIDE SEQUENCE [LARGE SCALE GENOMIC DNA]</scope>
    <source>
        <strain evidence="11 12">JAB-1</strain>
    </source>
</reference>
<dbReference type="SUPFAM" id="SSF51445">
    <property type="entry name" value="(Trans)glycosidases"/>
    <property type="match status" value="1"/>
</dbReference>
<organism evidence="11 12">
    <name type="scientific">Shewanella bicestrii</name>
    <dbReference type="NCBI Taxonomy" id="2018305"/>
    <lineage>
        <taxon>Bacteria</taxon>
        <taxon>Pseudomonadati</taxon>
        <taxon>Pseudomonadota</taxon>
        <taxon>Gammaproteobacteria</taxon>
        <taxon>Alteromonadales</taxon>
        <taxon>Shewanellaceae</taxon>
        <taxon>Shewanella</taxon>
    </lineage>
</organism>
<dbReference type="InterPro" id="IPR017853">
    <property type="entry name" value="GH"/>
</dbReference>
<dbReference type="EMBL" id="CP022358">
    <property type="protein sequence ID" value="ASK68498.1"/>
    <property type="molecule type" value="Genomic_DNA"/>
</dbReference>
<comment type="catalytic activity">
    <reaction evidence="1 10">
        <text>Transfers a segment of a (1-&gt;4)-alpha-D-glucan to a new position in an acceptor, which may be glucose or a (1-&gt;4)-alpha-D-glucan.</text>
        <dbReference type="EC" id="2.4.1.25"/>
    </reaction>
</comment>
<accession>A0A220UJY7</accession>
<dbReference type="Proteomes" id="UP000198367">
    <property type="component" value="Chromosome"/>
</dbReference>
<evidence type="ECO:0000256" key="5">
    <source>
        <dbReference type="ARBA" id="ARBA00022676"/>
    </source>
</evidence>
<dbReference type="AlphaFoldDB" id="A0A220UJY7"/>
<evidence type="ECO:0000256" key="8">
    <source>
        <dbReference type="ARBA" id="ARBA00031423"/>
    </source>
</evidence>
<dbReference type="PANTHER" id="PTHR32438">
    <property type="entry name" value="4-ALPHA-GLUCANOTRANSFERASE DPE1, CHLOROPLASTIC/AMYLOPLASTIC"/>
    <property type="match status" value="1"/>
</dbReference>
<evidence type="ECO:0000256" key="2">
    <source>
        <dbReference type="ARBA" id="ARBA00005684"/>
    </source>
</evidence>
<proteinExistence type="inferred from homology"/>
<keyword evidence="5 10" id="KW-0328">Glycosyltransferase</keyword>
<evidence type="ECO:0000256" key="4">
    <source>
        <dbReference type="ARBA" id="ARBA00020295"/>
    </source>
</evidence>
<dbReference type="EC" id="2.4.1.25" evidence="3 10"/>